<sequence>MRSTNIIAALVLLVLSAVVLLGTWQLPYWADFAPGSSFAAFWVGVIGVVLGLGLLVTSVMEDSTEPHSFPGRSGLLRIGALTGGLWLMVLLIPSLGFVTASVLFCLFLLLGIERRPVMASLFTTVIVVGLVYGVFIAWLGIALPTGPLGI</sequence>
<keyword evidence="1" id="KW-0812">Transmembrane</keyword>
<proteinExistence type="predicted"/>
<reference evidence="3" key="1">
    <citation type="submission" date="2021-09" db="EMBL/GenBank/DDBJ databases">
        <title>Network and meta-omics reveal the key degrader and cooperation patterns in an efficient 1,4-dioxane-degrading microbial community.</title>
        <authorList>
            <person name="Dai C."/>
        </authorList>
    </citation>
    <scope>NUCLEOTIDE SEQUENCE</scope>
    <source>
        <strain evidence="3">ZM13</strain>
    </source>
</reference>
<dbReference type="KEGG" id="apol:K9D25_08295"/>
<name>A0A9E7A8D3_9HYPH</name>
<feature type="domain" description="DUF1468" evidence="2">
    <location>
        <begin position="7"/>
        <end position="144"/>
    </location>
</feature>
<gene>
    <name evidence="3" type="ORF">K9D25_08295</name>
</gene>
<evidence type="ECO:0000313" key="4">
    <source>
        <dbReference type="Proteomes" id="UP000831684"/>
    </source>
</evidence>
<keyword evidence="1" id="KW-1133">Transmembrane helix</keyword>
<dbReference type="Pfam" id="PF07331">
    <property type="entry name" value="TctB"/>
    <property type="match status" value="1"/>
</dbReference>
<evidence type="ECO:0000313" key="3">
    <source>
        <dbReference type="EMBL" id="UOK72679.1"/>
    </source>
</evidence>
<evidence type="ECO:0000259" key="2">
    <source>
        <dbReference type="Pfam" id="PF07331"/>
    </source>
</evidence>
<dbReference type="Proteomes" id="UP000831684">
    <property type="component" value="Chromosome"/>
</dbReference>
<feature type="transmembrane region" description="Helical" evidence="1">
    <location>
        <begin position="117"/>
        <end position="141"/>
    </location>
</feature>
<feature type="transmembrane region" description="Helical" evidence="1">
    <location>
        <begin position="38"/>
        <end position="60"/>
    </location>
</feature>
<dbReference type="RefSeq" id="WP_244450376.1">
    <property type="nucleotide sequence ID" value="NZ_CP083239.1"/>
</dbReference>
<dbReference type="AlphaFoldDB" id="A0A9E7A8D3"/>
<dbReference type="EMBL" id="CP083239">
    <property type="protein sequence ID" value="UOK72679.1"/>
    <property type="molecule type" value="Genomic_DNA"/>
</dbReference>
<keyword evidence="1" id="KW-0472">Membrane</keyword>
<feature type="transmembrane region" description="Helical" evidence="1">
    <location>
        <begin position="85"/>
        <end position="110"/>
    </location>
</feature>
<feature type="transmembrane region" description="Helical" evidence="1">
    <location>
        <begin position="6"/>
        <end position="26"/>
    </location>
</feature>
<dbReference type="InterPro" id="IPR009936">
    <property type="entry name" value="DUF1468"/>
</dbReference>
<organism evidence="3 4">
    <name type="scientific">Ancylobacter polymorphus</name>
    <dbReference type="NCBI Taxonomy" id="223390"/>
    <lineage>
        <taxon>Bacteria</taxon>
        <taxon>Pseudomonadati</taxon>
        <taxon>Pseudomonadota</taxon>
        <taxon>Alphaproteobacteria</taxon>
        <taxon>Hyphomicrobiales</taxon>
        <taxon>Xanthobacteraceae</taxon>
        <taxon>Ancylobacter</taxon>
    </lineage>
</organism>
<accession>A0A9E7A8D3</accession>
<protein>
    <submittedName>
        <fullName evidence="3">Tripartite tricarboxylate transporter TctB family protein</fullName>
    </submittedName>
</protein>
<evidence type="ECO:0000256" key="1">
    <source>
        <dbReference type="SAM" id="Phobius"/>
    </source>
</evidence>